<name>A0ABW4QSM1_9BACT</name>
<organism evidence="5 6">
    <name type="scientific">Hymenobacter bucti</name>
    <dbReference type="NCBI Taxonomy" id="1844114"/>
    <lineage>
        <taxon>Bacteria</taxon>
        <taxon>Pseudomonadati</taxon>
        <taxon>Bacteroidota</taxon>
        <taxon>Cytophagia</taxon>
        <taxon>Cytophagales</taxon>
        <taxon>Hymenobacteraceae</taxon>
        <taxon>Hymenobacter</taxon>
    </lineage>
</organism>
<dbReference type="Gene3D" id="2.40.100.10">
    <property type="entry name" value="Cyclophilin-like"/>
    <property type="match status" value="1"/>
</dbReference>
<dbReference type="RefSeq" id="WP_382313028.1">
    <property type="nucleotide sequence ID" value="NZ_JBHUFD010000003.1"/>
</dbReference>
<comment type="caution">
    <text evidence="5">The sequence shown here is derived from an EMBL/GenBank/DDBJ whole genome shotgun (WGS) entry which is preliminary data.</text>
</comment>
<dbReference type="SUPFAM" id="SSF50891">
    <property type="entry name" value="Cyclophilin-like"/>
    <property type="match status" value="1"/>
</dbReference>
<dbReference type="NCBIfam" id="TIGR00724">
    <property type="entry name" value="urea_amlyse_rel"/>
    <property type="match status" value="1"/>
</dbReference>
<proteinExistence type="predicted"/>
<evidence type="ECO:0000256" key="1">
    <source>
        <dbReference type="ARBA" id="ARBA00022741"/>
    </source>
</evidence>
<feature type="domain" description="Carboxyltransferase" evidence="4">
    <location>
        <begin position="24"/>
        <end position="326"/>
    </location>
</feature>
<keyword evidence="1" id="KW-0547">Nucleotide-binding</keyword>
<dbReference type="InterPro" id="IPR029000">
    <property type="entry name" value="Cyclophilin-like_dom_sf"/>
</dbReference>
<dbReference type="PANTHER" id="PTHR43309:SF3">
    <property type="entry name" value="5-OXOPROLINASE SUBUNIT C"/>
    <property type="match status" value="1"/>
</dbReference>
<dbReference type="Proteomes" id="UP001597197">
    <property type="component" value="Unassembled WGS sequence"/>
</dbReference>
<dbReference type="InterPro" id="IPR003778">
    <property type="entry name" value="CT_A_B"/>
</dbReference>
<dbReference type="SMART" id="SM00797">
    <property type="entry name" value="AHS2"/>
    <property type="match status" value="1"/>
</dbReference>
<keyword evidence="3" id="KW-0067">ATP-binding</keyword>
<evidence type="ECO:0000313" key="5">
    <source>
        <dbReference type="EMBL" id="MFD1872585.1"/>
    </source>
</evidence>
<evidence type="ECO:0000256" key="2">
    <source>
        <dbReference type="ARBA" id="ARBA00022801"/>
    </source>
</evidence>
<evidence type="ECO:0000259" key="4">
    <source>
        <dbReference type="SMART" id="SM00797"/>
    </source>
</evidence>
<dbReference type="Pfam" id="PF02626">
    <property type="entry name" value="CT_A_B"/>
    <property type="match status" value="1"/>
</dbReference>
<evidence type="ECO:0000313" key="6">
    <source>
        <dbReference type="Proteomes" id="UP001597197"/>
    </source>
</evidence>
<accession>A0ABW4QSM1</accession>
<evidence type="ECO:0000256" key="3">
    <source>
        <dbReference type="ARBA" id="ARBA00022840"/>
    </source>
</evidence>
<keyword evidence="2" id="KW-0378">Hydrolase</keyword>
<reference evidence="6" key="1">
    <citation type="journal article" date="2019" name="Int. J. Syst. Evol. Microbiol.">
        <title>The Global Catalogue of Microorganisms (GCM) 10K type strain sequencing project: providing services to taxonomists for standard genome sequencing and annotation.</title>
        <authorList>
            <consortium name="The Broad Institute Genomics Platform"/>
            <consortium name="The Broad Institute Genome Sequencing Center for Infectious Disease"/>
            <person name="Wu L."/>
            <person name="Ma J."/>
        </authorList>
    </citation>
    <scope>NUCLEOTIDE SEQUENCE [LARGE SCALE GENOMIC DNA]</scope>
    <source>
        <strain evidence="6">CGMCC 1.15795</strain>
    </source>
</reference>
<keyword evidence="6" id="KW-1185">Reference proteome</keyword>
<dbReference type="PANTHER" id="PTHR43309">
    <property type="entry name" value="5-OXOPROLINASE SUBUNIT C"/>
    <property type="match status" value="1"/>
</dbReference>
<gene>
    <name evidence="5" type="ORF">ACFSDX_09100</name>
</gene>
<dbReference type="InterPro" id="IPR052708">
    <property type="entry name" value="PxpC"/>
</dbReference>
<sequence length="340" mass="35815">MSLSILRPGLLTTVQDLGRPDYQHLGVVVSGALDAVALRVANLLVDNAQDAAGLEITLLGPTIRFEADYLIALTGADLSPTLDGQPLPPHRPVAVRAGTVLAFGAARAGCRAYLAVAGGLDVPLVLGSRATYLRAALGGWHGRALRAGDELLVGEPTAAGQQLWQAVASASLATGSAAPGWAAARWTPSPELCLAPRPQPIIRAVRGPEYEQFAAASQQAFWHEQFSITPAADRMGYRLRGPELRRETTAELLSSAVTFGTVQVPPGGQPIVLLADAQTTGGYPRLAQVITADFAALAQAAPGQALRFQEVSLAEAQTLYLAQEHRLRAMQRAIHLKLIA</sequence>
<dbReference type="EMBL" id="JBHUFD010000003">
    <property type="protein sequence ID" value="MFD1872585.1"/>
    <property type="molecule type" value="Genomic_DNA"/>
</dbReference>
<protein>
    <submittedName>
        <fullName evidence="5">Biotin-dependent carboxyltransferase family protein</fullName>
    </submittedName>
</protein>